<dbReference type="AlphaFoldDB" id="A0AAD2CJY9"/>
<feature type="signal peptide" evidence="2">
    <location>
        <begin position="1"/>
        <end position="25"/>
    </location>
</feature>
<sequence length="155" mass="17213">MTTKLRKTLSLVVLYAVSASGGSFAFAPSTSQFRQSKSPLVISLLSKEYLTVDGGVQKELLFDGNGDIPEKGTKLIMTYSGSLAPNNWSPQEVVDCWLMEQQGLDHLKDAFLKEEMDEAKLTKEDKQGQHSPHIPANSQRDFKYASNQKELITLC</sequence>
<evidence type="ECO:0008006" key="5">
    <source>
        <dbReference type="Google" id="ProtNLM"/>
    </source>
</evidence>
<accession>A0AAD2CJY9</accession>
<gene>
    <name evidence="3" type="ORF">CYCCA115_LOCUS5204</name>
</gene>
<comment type="caution">
    <text evidence="3">The sequence shown here is derived from an EMBL/GenBank/DDBJ whole genome shotgun (WGS) entry which is preliminary data.</text>
</comment>
<keyword evidence="4" id="KW-1185">Reference proteome</keyword>
<evidence type="ECO:0000256" key="1">
    <source>
        <dbReference type="SAM" id="MobiDB-lite"/>
    </source>
</evidence>
<evidence type="ECO:0000313" key="4">
    <source>
        <dbReference type="Proteomes" id="UP001295423"/>
    </source>
</evidence>
<organism evidence="3 4">
    <name type="scientific">Cylindrotheca closterium</name>
    <dbReference type="NCBI Taxonomy" id="2856"/>
    <lineage>
        <taxon>Eukaryota</taxon>
        <taxon>Sar</taxon>
        <taxon>Stramenopiles</taxon>
        <taxon>Ochrophyta</taxon>
        <taxon>Bacillariophyta</taxon>
        <taxon>Bacillariophyceae</taxon>
        <taxon>Bacillariophycidae</taxon>
        <taxon>Bacillariales</taxon>
        <taxon>Bacillariaceae</taxon>
        <taxon>Cylindrotheca</taxon>
    </lineage>
</organism>
<keyword evidence="2" id="KW-0732">Signal</keyword>
<reference evidence="3" key="1">
    <citation type="submission" date="2023-08" db="EMBL/GenBank/DDBJ databases">
        <authorList>
            <person name="Audoor S."/>
            <person name="Bilcke G."/>
        </authorList>
    </citation>
    <scope>NUCLEOTIDE SEQUENCE</scope>
</reference>
<feature type="region of interest" description="Disordered" evidence="1">
    <location>
        <begin position="121"/>
        <end position="140"/>
    </location>
</feature>
<protein>
    <recommendedName>
        <fullName evidence="5">Peptidylprolyl isomerase</fullName>
    </recommendedName>
</protein>
<dbReference type="EMBL" id="CAKOGP040000557">
    <property type="protein sequence ID" value="CAJ1936463.1"/>
    <property type="molecule type" value="Genomic_DNA"/>
</dbReference>
<feature type="chain" id="PRO_5042286130" description="Peptidylprolyl isomerase" evidence="2">
    <location>
        <begin position="26"/>
        <end position="155"/>
    </location>
</feature>
<evidence type="ECO:0000256" key="2">
    <source>
        <dbReference type="SAM" id="SignalP"/>
    </source>
</evidence>
<name>A0AAD2CJY9_9STRA</name>
<dbReference type="Proteomes" id="UP001295423">
    <property type="component" value="Unassembled WGS sequence"/>
</dbReference>
<evidence type="ECO:0000313" key="3">
    <source>
        <dbReference type="EMBL" id="CAJ1936463.1"/>
    </source>
</evidence>
<proteinExistence type="predicted"/>